<keyword evidence="2 8" id="KW-0813">Transport</keyword>
<evidence type="ECO:0000256" key="3">
    <source>
        <dbReference type="ARBA" id="ARBA00022452"/>
    </source>
</evidence>
<dbReference type="PROSITE" id="PS52016">
    <property type="entry name" value="TONB_DEPENDENT_REC_3"/>
    <property type="match status" value="1"/>
</dbReference>
<organism evidence="12 13">
    <name type="scientific">Mariniradius saccharolyticus AK6</name>
    <dbReference type="NCBI Taxonomy" id="1239962"/>
    <lineage>
        <taxon>Bacteria</taxon>
        <taxon>Pseudomonadati</taxon>
        <taxon>Bacteroidota</taxon>
        <taxon>Cytophagia</taxon>
        <taxon>Cytophagales</taxon>
        <taxon>Cyclobacteriaceae</taxon>
        <taxon>Mariniradius</taxon>
    </lineage>
</organism>
<dbReference type="Proteomes" id="UP000010953">
    <property type="component" value="Unassembled WGS sequence"/>
</dbReference>
<keyword evidence="4 8" id="KW-0812">Transmembrane</keyword>
<keyword evidence="7 8" id="KW-0998">Cell outer membrane</keyword>
<protein>
    <submittedName>
        <fullName evidence="12">TonB-dependent receptor</fullName>
    </submittedName>
</protein>
<evidence type="ECO:0000256" key="2">
    <source>
        <dbReference type="ARBA" id="ARBA00022448"/>
    </source>
</evidence>
<evidence type="ECO:0000313" key="12">
    <source>
        <dbReference type="EMBL" id="EMS34065.1"/>
    </source>
</evidence>
<dbReference type="Gene3D" id="2.170.130.10">
    <property type="entry name" value="TonB-dependent receptor, plug domain"/>
    <property type="match status" value="1"/>
</dbReference>
<dbReference type="PANTHER" id="PTHR30069">
    <property type="entry name" value="TONB-DEPENDENT OUTER MEMBRANE RECEPTOR"/>
    <property type="match status" value="1"/>
</dbReference>
<name>M7X9G7_9BACT</name>
<dbReference type="InterPro" id="IPR000531">
    <property type="entry name" value="Beta-barrel_TonB"/>
</dbReference>
<evidence type="ECO:0000313" key="13">
    <source>
        <dbReference type="Proteomes" id="UP000010953"/>
    </source>
</evidence>
<proteinExistence type="inferred from homology"/>
<dbReference type="STRING" id="1239962.C943_03881"/>
<comment type="similarity">
    <text evidence="8 9">Belongs to the TonB-dependent receptor family.</text>
</comment>
<evidence type="ECO:0000256" key="5">
    <source>
        <dbReference type="ARBA" id="ARBA00023077"/>
    </source>
</evidence>
<evidence type="ECO:0000256" key="9">
    <source>
        <dbReference type="RuleBase" id="RU003357"/>
    </source>
</evidence>
<feature type="domain" description="TonB-dependent receptor plug" evidence="11">
    <location>
        <begin position="148"/>
        <end position="232"/>
    </location>
</feature>
<evidence type="ECO:0000256" key="1">
    <source>
        <dbReference type="ARBA" id="ARBA00004571"/>
    </source>
</evidence>
<keyword evidence="13" id="KW-1185">Reference proteome</keyword>
<accession>M7X9G7</accession>
<dbReference type="InterPro" id="IPR036942">
    <property type="entry name" value="Beta-barrel_TonB_sf"/>
</dbReference>
<evidence type="ECO:0000256" key="6">
    <source>
        <dbReference type="ARBA" id="ARBA00023136"/>
    </source>
</evidence>
<dbReference type="Pfam" id="PF07715">
    <property type="entry name" value="Plug"/>
    <property type="match status" value="1"/>
</dbReference>
<dbReference type="AlphaFoldDB" id="M7X9G7"/>
<dbReference type="eggNOG" id="COG4771">
    <property type="taxonomic scope" value="Bacteria"/>
</dbReference>
<dbReference type="PANTHER" id="PTHR30069:SF49">
    <property type="entry name" value="OUTER MEMBRANE PROTEIN C"/>
    <property type="match status" value="1"/>
</dbReference>
<dbReference type="InParanoid" id="M7X9G7"/>
<comment type="subcellular location">
    <subcellularLocation>
        <location evidence="1 8">Cell outer membrane</location>
        <topology evidence="1 8">Multi-pass membrane protein</topology>
    </subcellularLocation>
</comment>
<dbReference type="InterPro" id="IPR012910">
    <property type="entry name" value="Plug_dom"/>
</dbReference>
<dbReference type="InterPro" id="IPR039426">
    <property type="entry name" value="TonB-dep_rcpt-like"/>
</dbReference>
<evidence type="ECO:0000256" key="8">
    <source>
        <dbReference type="PROSITE-ProRule" id="PRU01360"/>
    </source>
</evidence>
<dbReference type="GO" id="GO:0044718">
    <property type="term" value="P:siderophore transmembrane transport"/>
    <property type="evidence" value="ECO:0007669"/>
    <property type="project" value="TreeGrafter"/>
</dbReference>
<dbReference type="InterPro" id="IPR037066">
    <property type="entry name" value="Plug_dom_sf"/>
</dbReference>
<dbReference type="Pfam" id="PF00593">
    <property type="entry name" value="TonB_dep_Rec_b-barrel"/>
    <property type="match status" value="1"/>
</dbReference>
<keyword evidence="12" id="KW-0675">Receptor</keyword>
<dbReference type="EMBL" id="AMZY02000007">
    <property type="protein sequence ID" value="EMS34065.1"/>
    <property type="molecule type" value="Genomic_DNA"/>
</dbReference>
<dbReference type="Gene3D" id="2.40.170.20">
    <property type="entry name" value="TonB-dependent receptor, beta-barrel domain"/>
    <property type="match status" value="1"/>
</dbReference>
<evidence type="ECO:0000256" key="4">
    <source>
        <dbReference type="ARBA" id="ARBA00022692"/>
    </source>
</evidence>
<keyword evidence="6 8" id="KW-0472">Membrane</keyword>
<keyword evidence="5 9" id="KW-0798">TonB box</keyword>
<gene>
    <name evidence="12" type="ORF">C943_03881</name>
</gene>
<dbReference type="GO" id="GO:0009279">
    <property type="term" value="C:cell outer membrane"/>
    <property type="evidence" value="ECO:0007669"/>
    <property type="project" value="UniProtKB-SubCell"/>
</dbReference>
<dbReference type="SUPFAM" id="SSF56935">
    <property type="entry name" value="Porins"/>
    <property type="match status" value="1"/>
</dbReference>
<comment type="caution">
    <text evidence="12">The sequence shown here is derived from an EMBL/GenBank/DDBJ whole genome shotgun (WGS) entry which is preliminary data.</text>
</comment>
<evidence type="ECO:0000259" key="11">
    <source>
        <dbReference type="Pfam" id="PF07715"/>
    </source>
</evidence>
<evidence type="ECO:0000256" key="7">
    <source>
        <dbReference type="ARBA" id="ARBA00023237"/>
    </source>
</evidence>
<evidence type="ECO:0000259" key="10">
    <source>
        <dbReference type="Pfam" id="PF00593"/>
    </source>
</evidence>
<dbReference type="GO" id="GO:0015344">
    <property type="term" value="F:siderophore uptake transmembrane transporter activity"/>
    <property type="evidence" value="ECO:0007669"/>
    <property type="project" value="TreeGrafter"/>
</dbReference>
<reference evidence="12" key="1">
    <citation type="submission" date="2013-01" db="EMBL/GenBank/DDBJ databases">
        <title>Genome assembly of Mariniradius saccharolyticus AK6.</title>
        <authorList>
            <person name="Vaidya B."/>
            <person name="Khatri I."/>
            <person name="Tanuku N.R.S."/>
            <person name="Subramanian S."/>
            <person name="Pinnaka A."/>
        </authorList>
    </citation>
    <scope>NUCLEOTIDE SEQUENCE [LARGE SCALE GENOMIC DNA]</scope>
    <source>
        <strain evidence="12">AK6</strain>
    </source>
</reference>
<keyword evidence="3 8" id="KW-1134">Transmembrane beta strand</keyword>
<sequence length="767" mass="85408">MSFPIISNSKIMKPQIHLPLRLLLVVLLLCIFSLPSFSQTTRQLRLLDQKSGQPIIAATFHHDSQQGVSDENGLISFVLVENARLQLSHVLYGKWFLTPEELILALERGSVSRTEQVINLQPVSVISLKMTSEKDDKIQISDQERLHHDAGAILNLNPAVASIRKSGAFGFDPVMRGFKYEQLNVVVDGLQSANAACPNRMDPPTSQIALNRIKQIEILKGPHALRYGIGLGGTINFIQESPNFNPSPGAYGRLSSMYESNGQVFRNEGRVGFSGQNHDIGILGSWSQGSDYLDGNGAVVPAEFRRGTIGMYSDFKLNASNLLQVNVNRNFARDVDFPSLAMDLRSDDTWMGNVRHTRFFSGRPLQTWTTSGYFTLVDHFMDNFSRELNPRMMNASTAANTQNIGARTEGFWLLGKGKLYGGGDFRHEAAQGQRAREFLMGPNMGKTMYDNAWQDSRIDKLGIFASYQLPIGISTLSLAGRLDANKAQAHDVAGEFTQVNQDAEIMQLNPGLSVGLQRDLGSHFHGGIWLARVKRSGSLTERFINYFPVGVDPYEMVGNPTLQPEANNQADLILGFHSKSIEAEVNFFAAYLTDYITAVKTDLKPRIATSPGVRQFVNVDQSLKTGFELSFRQNLAWGLSQQMMVAYTYGQNLVLSEALPEIAPLDLRYALLGNYFDGKLQAAVRLRHVMGQDRVSESFGEKSTPKFTLFDVDASYNFTANIGMKLGVQNLFDQAYYEHLNRPIGTNRVPLYAPGRNFYVMLRLTLP</sequence>
<feature type="domain" description="TonB-dependent receptor-like beta-barrel" evidence="10">
    <location>
        <begin position="311"/>
        <end position="731"/>
    </location>
</feature>